<protein>
    <recommendedName>
        <fullName evidence="5">BTB domain-containing protein</fullName>
    </recommendedName>
</protein>
<dbReference type="InterPro" id="IPR000210">
    <property type="entry name" value="BTB/POZ_dom"/>
</dbReference>
<dbReference type="AlphaFoldDB" id="A0A8J2NTS3"/>
<dbReference type="PANTHER" id="PTHR24412">
    <property type="entry name" value="KELCH PROTEIN"/>
    <property type="match status" value="1"/>
</dbReference>
<keyword evidence="2" id="KW-0677">Repeat</keyword>
<evidence type="ECO:0000256" key="2">
    <source>
        <dbReference type="ARBA" id="ARBA00022737"/>
    </source>
</evidence>
<dbReference type="Pfam" id="PF00651">
    <property type="entry name" value="BTB"/>
    <property type="match status" value="1"/>
</dbReference>
<evidence type="ECO:0000259" key="5">
    <source>
        <dbReference type="PROSITE" id="PS50097"/>
    </source>
</evidence>
<accession>A0A8J2NTS3</accession>
<evidence type="ECO:0000256" key="1">
    <source>
        <dbReference type="ARBA" id="ARBA00022441"/>
    </source>
</evidence>
<comment type="caution">
    <text evidence="6">The sequence shown here is derived from an EMBL/GenBank/DDBJ whole genome shotgun (WGS) entry which is preliminary data.</text>
</comment>
<dbReference type="Proteomes" id="UP000708208">
    <property type="component" value="Unassembled WGS sequence"/>
</dbReference>
<dbReference type="Pfam" id="PF07707">
    <property type="entry name" value="BACK"/>
    <property type="match status" value="1"/>
</dbReference>
<proteinExistence type="predicted"/>
<dbReference type="PROSITE" id="PS50097">
    <property type="entry name" value="BTB"/>
    <property type="match status" value="1"/>
</dbReference>
<feature type="compositionally biased region" description="Polar residues" evidence="4">
    <location>
        <begin position="328"/>
        <end position="339"/>
    </location>
</feature>
<dbReference type="InterPro" id="IPR011705">
    <property type="entry name" value="BACK"/>
</dbReference>
<dbReference type="SMART" id="SM00875">
    <property type="entry name" value="BACK"/>
    <property type="match status" value="1"/>
</dbReference>
<feature type="region of interest" description="Disordered" evidence="4">
    <location>
        <begin position="283"/>
        <end position="339"/>
    </location>
</feature>
<feature type="domain" description="BTB" evidence="5">
    <location>
        <begin position="44"/>
        <end position="76"/>
    </location>
</feature>
<dbReference type="OrthoDB" id="5979808at2759"/>
<sequence>MASSQSAKNFPTESAENRTVGGGHIKDVFSDWRLTELRKRNALMDVTLVAGPLNKRVSIRANRTVLSLASQYFWEMCVDEHEKNCEHKLTKENVENMYQAANQLRIGSCLEKIQDYLTLEINDSNWDRRLKFARIQRMDDLTDVAISYISSDYVGYLETPQFLELPAEEVFTVLSAPVRMQIPEEAIFSAILKWLKYKQNERVTIAAALLAEMDLSSIPDDFLQFHLDEEEVLQTIECLEIVRKICKKPFQLASQVDVDIIIFPEPATNGFHQNSKQLKTEVIDSPPKLPTPHEASLSGRGKLRRRKSKNVPNDTVEQEDAPPEKKNTQNQNLSDCNNSMESSTEMLAYNTVFKVVYLRECEKGGARVMMTDLYEKYQQLRPFLNWNKSTSLLWVNHIRRMYVLGGVTTVFKEKGSTNVVKYSSEAVLLKNSDKEKHWLKGPDMIQERTNFTPVIIGDYIYAFGGAEGAWGNEAVNCSEWLNIKSKKPRWEAIDYLNRARHSFGAGVLDGKIYAE</sequence>
<evidence type="ECO:0000313" key="6">
    <source>
        <dbReference type="EMBL" id="CAG7696154.1"/>
    </source>
</evidence>
<keyword evidence="7" id="KW-1185">Reference proteome</keyword>
<evidence type="ECO:0000313" key="7">
    <source>
        <dbReference type="Proteomes" id="UP000708208"/>
    </source>
</evidence>
<evidence type="ECO:0000256" key="3">
    <source>
        <dbReference type="ARBA" id="ARBA00023203"/>
    </source>
</evidence>
<dbReference type="EMBL" id="CAJVCH010024235">
    <property type="protein sequence ID" value="CAG7696154.1"/>
    <property type="molecule type" value="Genomic_DNA"/>
</dbReference>
<name>A0A8J2NTS3_9HEXA</name>
<keyword evidence="3" id="KW-0009">Actin-binding</keyword>
<organism evidence="6 7">
    <name type="scientific">Allacma fusca</name>
    <dbReference type="NCBI Taxonomy" id="39272"/>
    <lineage>
        <taxon>Eukaryota</taxon>
        <taxon>Metazoa</taxon>
        <taxon>Ecdysozoa</taxon>
        <taxon>Arthropoda</taxon>
        <taxon>Hexapoda</taxon>
        <taxon>Collembola</taxon>
        <taxon>Symphypleona</taxon>
        <taxon>Sminthuridae</taxon>
        <taxon>Allacma</taxon>
    </lineage>
</organism>
<dbReference type="PANTHER" id="PTHR24412:SF489">
    <property type="entry name" value="RING FINGER DOMAIN AND KELCH REPEAT-CONTAINING PROTEIN DDB_G0271372"/>
    <property type="match status" value="1"/>
</dbReference>
<reference evidence="6" key="1">
    <citation type="submission" date="2021-06" db="EMBL/GenBank/DDBJ databases">
        <authorList>
            <person name="Hodson N. C."/>
            <person name="Mongue J. A."/>
            <person name="Jaron S. K."/>
        </authorList>
    </citation>
    <scope>NUCLEOTIDE SEQUENCE</scope>
</reference>
<evidence type="ECO:0000256" key="4">
    <source>
        <dbReference type="SAM" id="MobiDB-lite"/>
    </source>
</evidence>
<gene>
    <name evidence="6" type="ORF">AFUS01_LOCUS3938</name>
</gene>
<keyword evidence="1" id="KW-0880">Kelch repeat</keyword>